<evidence type="ECO:0008006" key="2">
    <source>
        <dbReference type="Google" id="ProtNLM"/>
    </source>
</evidence>
<accession>A0A0W8E2X4</accession>
<name>A0A0W8E2X4_9ZZZZ</name>
<reference evidence="1" key="1">
    <citation type="journal article" date="2015" name="Proc. Natl. Acad. Sci. U.S.A.">
        <title>Networks of energetic and metabolic interactions define dynamics in microbial communities.</title>
        <authorList>
            <person name="Embree M."/>
            <person name="Liu J.K."/>
            <person name="Al-Bassam M.M."/>
            <person name="Zengler K."/>
        </authorList>
    </citation>
    <scope>NUCLEOTIDE SEQUENCE</scope>
</reference>
<protein>
    <recommendedName>
        <fullName evidence="2">L-2-amino-thiazoline-4-carboxylic acid hydrolase</fullName>
    </recommendedName>
</protein>
<organism evidence="1">
    <name type="scientific">hydrocarbon metagenome</name>
    <dbReference type="NCBI Taxonomy" id="938273"/>
    <lineage>
        <taxon>unclassified sequences</taxon>
        <taxon>metagenomes</taxon>
        <taxon>ecological metagenomes</taxon>
    </lineage>
</organism>
<evidence type="ECO:0000313" key="1">
    <source>
        <dbReference type="EMBL" id="KUG02785.1"/>
    </source>
</evidence>
<comment type="caution">
    <text evidence="1">The sequence shown here is derived from an EMBL/GenBank/DDBJ whole genome shotgun (WGS) entry which is preliminary data.</text>
</comment>
<proteinExistence type="predicted"/>
<dbReference type="AlphaFoldDB" id="A0A0W8E2X4"/>
<dbReference type="EMBL" id="LNQE01001909">
    <property type="protein sequence ID" value="KUG02785.1"/>
    <property type="molecule type" value="Genomic_DNA"/>
</dbReference>
<sequence>MNVVLGLLQLYFPGFIKKKKLIHLINITANAFGCDAPPTKGLTFEQVLQKYALFTKQQAEIQLKDPSNIDHVKHKLYQEAYQLGRELRQEFGITTPKEVMLMSRTIYNILGIDFSSNPENEVIIKRCFFSQYYSPEVCQVISSLDEGLAAGLSDGGNLCFYQRITEGHNCCRANFVWKEDLK</sequence>
<gene>
    <name evidence="1" type="ORF">ASZ90_019861</name>
</gene>